<dbReference type="PANTHER" id="PTHR48099">
    <property type="entry name" value="C-1-TETRAHYDROFOLATE SYNTHASE, CYTOPLASMIC-RELATED"/>
    <property type="match status" value="1"/>
</dbReference>
<comment type="subunit">
    <text evidence="11">Homodimer.</text>
</comment>
<dbReference type="SUPFAM" id="SSF51735">
    <property type="entry name" value="NAD(P)-binding Rossmann-fold domains"/>
    <property type="match status" value="1"/>
</dbReference>
<proteinExistence type="inferred from homology"/>
<dbReference type="HAMAP" id="MF_01576">
    <property type="entry name" value="THF_DHG_CYH"/>
    <property type="match status" value="1"/>
</dbReference>
<comment type="caution">
    <text evidence="11">Lacks conserved residue(s) required for the propagation of feature annotation.</text>
</comment>
<feature type="binding site" evidence="11">
    <location>
        <begin position="182"/>
        <end position="184"/>
    </location>
    <ligand>
        <name>NADP(+)</name>
        <dbReference type="ChEBI" id="CHEBI:58349"/>
    </ligand>
</feature>
<keyword evidence="10 11" id="KW-0511">Multifunctional enzyme</keyword>
<dbReference type="InterPro" id="IPR020631">
    <property type="entry name" value="THF_DH/CycHdrlase_NAD-bd_dom"/>
</dbReference>
<evidence type="ECO:0000259" key="12">
    <source>
        <dbReference type="Pfam" id="PF00763"/>
    </source>
</evidence>
<evidence type="ECO:0000256" key="9">
    <source>
        <dbReference type="ARBA" id="ARBA00023167"/>
    </source>
</evidence>
<organism evidence="14">
    <name type="scientific">uncultured Acidimicrobiales bacterium</name>
    <dbReference type="NCBI Taxonomy" id="310071"/>
    <lineage>
        <taxon>Bacteria</taxon>
        <taxon>Bacillati</taxon>
        <taxon>Actinomycetota</taxon>
        <taxon>Acidimicrobiia</taxon>
        <taxon>Acidimicrobiales</taxon>
        <taxon>environmental samples</taxon>
    </lineage>
</organism>
<dbReference type="Gene3D" id="3.40.50.10860">
    <property type="entry name" value="Leucine Dehydrogenase, chain A, domain 1"/>
    <property type="match status" value="1"/>
</dbReference>
<evidence type="ECO:0000256" key="6">
    <source>
        <dbReference type="ARBA" id="ARBA00022857"/>
    </source>
</evidence>
<dbReference type="GO" id="GO:0035999">
    <property type="term" value="P:tetrahydrofolate interconversion"/>
    <property type="evidence" value="ECO:0007669"/>
    <property type="project" value="UniProtKB-UniRule"/>
</dbReference>
<evidence type="ECO:0000256" key="7">
    <source>
        <dbReference type="ARBA" id="ARBA00023002"/>
    </source>
</evidence>
<keyword evidence="8 11" id="KW-0368">Histidine biosynthesis</keyword>
<comment type="catalytic activity">
    <reaction evidence="11">
        <text>(6R)-5,10-methylene-5,6,7,8-tetrahydrofolate + NADP(+) = (6R)-5,10-methenyltetrahydrofolate + NADPH</text>
        <dbReference type="Rhea" id="RHEA:22812"/>
        <dbReference type="ChEBI" id="CHEBI:15636"/>
        <dbReference type="ChEBI" id="CHEBI:57455"/>
        <dbReference type="ChEBI" id="CHEBI:57783"/>
        <dbReference type="ChEBI" id="CHEBI:58349"/>
        <dbReference type="EC" id="1.5.1.5"/>
    </reaction>
</comment>
<keyword evidence="6 11" id="KW-0521">NADP</keyword>
<feature type="domain" description="Tetrahydrofolate dehydrogenase/cyclohydrolase NAD(P)-binding" evidence="13">
    <location>
        <begin position="156"/>
        <end position="298"/>
    </location>
</feature>
<dbReference type="GO" id="GO:0009086">
    <property type="term" value="P:methionine biosynthetic process"/>
    <property type="evidence" value="ECO:0007669"/>
    <property type="project" value="UniProtKB-KW"/>
</dbReference>
<evidence type="ECO:0000256" key="4">
    <source>
        <dbReference type="ARBA" id="ARBA00022755"/>
    </source>
</evidence>
<keyword evidence="2 11" id="KW-0554">One-carbon metabolism</keyword>
<dbReference type="InterPro" id="IPR036291">
    <property type="entry name" value="NAD(P)-bd_dom_sf"/>
</dbReference>
<dbReference type="CDD" id="cd01080">
    <property type="entry name" value="NAD_bind_m-THF_DH_Cyclohyd"/>
    <property type="match status" value="1"/>
</dbReference>
<feature type="domain" description="Tetrahydrofolate dehydrogenase/cyclohydrolase catalytic" evidence="12">
    <location>
        <begin position="23"/>
        <end position="136"/>
    </location>
</feature>
<keyword evidence="4 11" id="KW-0658">Purine biosynthesis</keyword>
<comment type="similarity">
    <text evidence="11">Belongs to the tetrahydrofolate dehydrogenase/cyclohydrolase family.</text>
</comment>
<sequence>MSENRSDAEGRRDQAGNAAILMHGAPVADAVLAQVADDVAKLAAEGIEVGLGTILVGDDPASAGYIAKKHEACAAVGMRSFHQELPTTATQEEVQAAVVAFNEDPAVDAFLVQNPLPKGLDYNAAIAAVDPAKDADGLHPTNLGLLALGVTGAPLACTPAGIVAMLAHYEVPVEGRNVVIVGRGPTIGRPLSLLLSLKRPGANAAVTVVHTGVANWADYTRRADIVVGGAGVPNMIGPDDVRPGAAVVGAGLTWEGRRIISDVDESVAEVAGWVTPRRGGVGPTTVAMLLGNAVRAARGKLEAS</sequence>
<evidence type="ECO:0000313" key="14">
    <source>
        <dbReference type="EMBL" id="CAA9239977.1"/>
    </source>
</evidence>
<dbReference type="GO" id="GO:0004488">
    <property type="term" value="F:methylenetetrahydrofolate dehydrogenase (NADP+) activity"/>
    <property type="evidence" value="ECO:0007669"/>
    <property type="project" value="UniProtKB-UniRule"/>
</dbReference>
<dbReference type="GO" id="GO:0004477">
    <property type="term" value="F:methenyltetrahydrofolate cyclohydrolase activity"/>
    <property type="evidence" value="ECO:0007669"/>
    <property type="project" value="UniProtKB-UniRule"/>
</dbReference>
<dbReference type="UniPathway" id="UPA00193"/>
<dbReference type="GO" id="GO:0006164">
    <property type="term" value="P:purine nucleotide biosynthetic process"/>
    <property type="evidence" value="ECO:0007669"/>
    <property type="project" value="UniProtKB-KW"/>
</dbReference>
<evidence type="ECO:0000256" key="8">
    <source>
        <dbReference type="ARBA" id="ARBA00023102"/>
    </source>
</evidence>
<dbReference type="EMBL" id="CADCTB010000106">
    <property type="protein sequence ID" value="CAA9239977.1"/>
    <property type="molecule type" value="Genomic_DNA"/>
</dbReference>
<keyword evidence="3 11" id="KW-0028">Amino-acid biosynthesis</keyword>
<dbReference type="SUPFAM" id="SSF53223">
    <property type="entry name" value="Aminoacid dehydrogenase-like, N-terminal domain"/>
    <property type="match status" value="1"/>
</dbReference>
<dbReference type="EC" id="3.5.4.9" evidence="11"/>
<gene>
    <name evidence="11" type="primary">folD</name>
    <name evidence="14" type="ORF">AVDCRST_MAG10-1719</name>
</gene>
<accession>A0A6J4I470</accession>
<dbReference type="GO" id="GO:0000105">
    <property type="term" value="P:L-histidine biosynthetic process"/>
    <property type="evidence" value="ECO:0007669"/>
    <property type="project" value="UniProtKB-KW"/>
</dbReference>
<keyword evidence="9 11" id="KW-0486">Methionine biosynthesis</keyword>
<dbReference type="PRINTS" id="PR00085">
    <property type="entry name" value="THFDHDRGNASE"/>
</dbReference>
<evidence type="ECO:0000256" key="5">
    <source>
        <dbReference type="ARBA" id="ARBA00022801"/>
    </source>
</evidence>
<comment type="catalytic activity">
    <reaction evidence="11">
        <text>(6R)-5,10-methenyltetrahydrofolate + H2O = (6R)-10-formyltetrahydrofolate + H(+)</text>
        <dbReference type="Rhea" id="RHEA:23700"/>
        <dbReference type="ChEBI" id="CHEBI:15377"/>
        <dbReference type="ChEBI" id="CHEBI:15378"/>
        <dbReference type="ChEBI" id="CHEBI:57455"/>
        <dbReference type="ChEBI" id="CHEBI:195366"/>
        <dbReference type="EC" id="3.5.4.9"/>
    </reaction>
</comment>
<reference evidence="14" key="1">
    <citation type="submission" date="2020-02" db="EMBL/GenBank/DDBJ databases">
        <authorList>
            <person name="Meier V. D."/>
        </authorList>
    </citation>
    <scope>NUCLEOTIDE SEQUENCE</scope>
    <source>
        <strain evidence="14">AVDCRST_MAG10</strain>
    </source>
</reference>
<comment type="pathway">
    <text evidence="1 11">One-carbon metabolism; tetrahydrofolate interconversion.</text>
</comment>
<evidence type="ECO:0000259" key="13">
    <source>
        <dbReference type="Pfam" id="PF02882"/>
    </source>
</evidence>
<dbReference type="Pfam" id="PF00763">
    <property type="entry name" value="THF_DHG_CYH"/>
    <property type="match status" value="1"/>
</dbReference>
<evidence type="ECO:0000256" key="2">
    <source>
        <dbReference type="ARBA" id="ARBA00022563"/>
    </source>
</evidence>
<dbReference type="InterPro" id="IPR000672">
    <property type="entry name" value="THF_DH/CycHdrlase"/>
</dbReference>
<dbReference type="PANTHER" id="PTHR48099:SF5">
    <property type="entry name" value="C-1-TETRAHYDROFOLATE SYNTHASE, CYTOPLASMIC"/>
    <property type="match status" value="1"/>
</dbReference>
<keyword evidence="7 11" id="KW-0560">Oxidoreductase</keyword>
<dbReference type="InterPro" id="IPR020630">
    <property type="entry name" value="THF_DH/CycHdrlase_cat_dom"/>
</dbReference>
<dbReference type="AlphaFoldDB" id="A0A6J4I470"/>
<evidence type="ECO:0000256" key="11">
    <source>
        <dbReference type="HAMAP-Rule" id="MF_01576"/>
    </source>
</evidence>
<dbReference type="EC" id="1.5.1.5" evidence="11"/>
<evidence type="ECO:0000256" key="1">
    <source>
        <dbReference type="ARBA" id="ARBA00004777"/>
    </source>
</evidence>
<name>A0A6J4I470_9ACTN</name>
<dbReference type="Gene3D" id="3.40.50.720">
    <property type="entry name" value="NAD(P)-binding Rossmann-like Domain"/>
    <property type="match status" value="1"/>
</dbReference>
<dbReference type="InterPro" id="IPR046346">
    <property type="entry name" value="Aminoacid_DH-like_N_sf"/>
</dbReference>
<evidence type="ECO:0000256" key="10">
    <source>
        <dbReference type="ARBA" id="ARBA00023268"/>
    </source>
</evidence>
<comment type="function">
    <text evidence="11">Catalyzes the oxidation of 5,10-methylenetetrahydrofolate to 5,10-methenyltetrahydrofolate and then the hydrolysis of 5,10-methenyltetrahydrofolate to 10-formyltetrahydrofolate.</text>
</comment>
<dbReference type="Pfam" id="PF02882">
    <property type="entry name" value="THF_DHG_CYH_C"/>
    <property type="match status" value="1"/>
</dbReference>
<keyword evidence="5 11" id="KW-0378">Hydrolase</keyword>
<dbReference type="GO" id="GO:0005829">
    <property type="term" value="C:cytosol"/>
    <property type="evidence" value="ECO:0007669"/>
    <property type="project" value="TreeGrafter"/>
</dbReference>
<protein>
    <recommendedName>
        <fullName evidence="11">Bifunctional protein FolD</fullName>
    </recommendedName>
    <domain>
        <recommendedName>
            <fullName evidence="11">Methylenetetrahydrofolate dehydrogenase</fullName>
            <ecNumber evidence="11">1.5.1.5</ecNumber>
        </recommendedName>
    </domain>
    <domain>
        <recommendedName>
            <fullName evidence="11">Methenyltetrahydrofolate cyclohydrolase</fullName>
            <ecNumber evidence="11">3.5.4.9</ecNumber>
        </recommendedName>
    </domain>
</protein>
<evidence type="ECO:0000256" key="3">
    <source>
        <dbReference type="ARBA" id="ARBA00022605"/>
    </source>
</evidence>